<dbReference type="EMBL" id="QXQB01000005">
    <property type="protein sequence ID" value="RJX37823.1"/>
    <property type="molecule type" value="Genomic_DNA"/>
</dbReference>
<dbReference type="InterPro" id="IPR051540">
    <property type="entry name" value="S-2-haloacid_dehalogenase"/>
</dbReference>
<proteinExistence type="predicted"/>
<dbReference type="SUPFAM" id="SSF56784">
    <property type="entry name" value="HAD-like"/>
    <property type="match status" value="1"/>
</dbReference>
<organism evidence="2 3">
    <name type="scientific">Paenibacillus pinisoli</name>
    <dbReference type="NCBI Taxonomy" id="1276110"/>
    <lineage>
        <taxon>Bacteria</taxon>
        <taxon>Bacillati</taxon>
        <taxon>Bacillota</taxon>
        <taxon>Bacilli</taxon>
        <taxon>Bacillales</taxon>
        <taxon>Paenibacillaceae</taxon>
        <taxon>Paenibacillus</taxon>
    </lineage>
</organism>
<dbReference type="OrthoDB" id="264363at2"/>
<dbReference type="Gene3D" id="1.10.150.240">
    <property type="entry name" value="Putative phosphatase, domain 2"/>
    <property type="match status" value="1"/>
</dbReference>
<gene>
    <name evidence="2" type="ORF">D3P09_21980</name>
</gene>
<dbReference type="InterPro" id="IPR023198">
    <property type="entry name" value="PGP-like_dom2"/>
</dbReference>
<dbReference type="NCBIfam" id="TIGR01509">
    <property type="entry name" value="HAD-SF-IA-v3"/>
    <property type="match status" value="1"/>
</dbReference>
<comment type="caution">
    <text evidence="2">The sequence shown here is derived from an EMBL/GenBank/DDBJ whole genome shotgun (WGS) entry which is preliminary data.</text>
</comment>
<dbReference type="AlphaFoldDB" id="A0A3A6PPE3"/>
<protein>
    <submittedName>
        <fullName evidence="2">HAD family hydrolase</fullName>
    </submittedName>
</protein>
<evidence type="ECO:0000256" key="1">
    <source>
        <dbReference type="ARBA" id="ARBA00022801"/>
    </source>
</evidence>
<dbReference type="InterPro" id="IPR006439">
    <property type="entry name" value="HAD-SF_hydro_IA"/>
</dbReference>
<dbReference type="InterPro" id="IPR036412">
    <property type="entry name" value="HAD-like_sf"/>
</dbReference>
<dbReference type="Proteomes" id="UP000267798">
    <property type="component" value="Unassembled WGS sequence"/>
</dbReference>
<dbReference type="NCBIfam" id="TIGR01549">
    <property type="entry name" value="HAD-SF-IA-v1"/>
    <property type="match status" value="1"/>
</dbReference>
<evidence type="ECO:0000313" key="2">
    <source>
        <dbReference type="EMBL" id="RJX37823.1"/>
    </source>
</evidence>
<dbReference type="SFLD" id="SFLDS00003">
    <property type="entry name" value="Haloacid_Dehalogenase"/>
    <property type="match status" value="1"/>
</dbReference>
<sequence>MNYKAVFLDFYGTLVYEDDEILPVIYRQIQRSASIPCSEREIGDYWWQRFSAIFTSSHNDTFQTQRAIGIQSLSQTIEHFQAAEDAEELIQVQFDHWRRPVCYADTLPFLEQLQGTPVYILSNIDAGDIAVAIQYHGIQADDVITSEDVRSYKPRPELFLEALRRLSLQPHEVIHIGDSIVSDVGGAQQLGIKAIWLNRLNKQQPDGCRPDYTCTNLEEVLSMLRAAIDEGKRQKHED</sequence>
<evidence type="ECO:0000313" key="3">
    <source>
        <dbReference type="Proteomes" id="UP000267798"/>
    </source>
</evidence>
<dbReference type="PRINTS" id="PR00413">
    <property type="entry name" value="HADHALOGNASE"/>
</dbReference>
<name>A0A3A6PPE3_9BACL</name>
<dbReference type="SFLD" id="SFLDG01129">
    <property type="entry name" value="C1.5:_HAD__Beta-PGM__Phosphata"/>
    <property type="match status" value="1"/>
</dbReference>
<dbReference type="PANTHER" id="PTHR43316">
    <property type="entry name" value="HYDROLASE, HALOACID DELAHOGENASE-RELATED"/>
    <property type="match status" value="1"/>
</dbReference>
<accession>A0A3A6PPE3</accession>
<keyword evidence="1 2" id="KW-0378">Hydrolase</keyword>
<dbReference type="Gene3D" id="3.40.50.1000">
    <property type="entry name" value="HAD superfamily/HAD-like"/>
    <property type="match status" value="1"/>
</dbReference>
<keyword evidence="3" id="KW-1185">Reference proteome</keyword>
<reference evidence="2 3" key="1">
    <citation type="submission" date="2018-09" db="EMBL/GenBank/DDBJ databases">
        <title>Paenibacillus aracenensis nov. sp. isolated from a cave in southern Spain.</title>
        <authorList>
            <person name="Jurado V."/>
            <person name="Gutierrez-Patricio S."/>
            <person name="Gonzalez-Pimentel J.L."/>
            <person name="Miller A.Z."/>
            <person name="Laiz L."/>
            <person name="Saiz-Jimenez C."/>
        </authorList>
    </citation>
    <scope>NUCLEOTIDE SEQUENCE [LARGE SCALE GENOMIC DNA]</scope>
    <source>
        <strain evidence="2 3">JCM 19203</strain>
    </source>
</reference>
<dbReference type="Pfam" id="PF00702">
    <property type="entry name" value="Hydrolase"/>
    <property type="match status" value="1"/>
</dbReference>
<dbReference type="GO" id="GO:0016787">
    <property type="term" value="F:hydrolase activity"/>
    <property type="evidence" value="ECO:0007669"/>
    <property type="project" value="UniProtKB-KW"/>
</dbReference>
<dbReference type="PANTHER" id="PTHR43316:SF3">
    <property type="entry name" value="HALOACID DEHALOGENASE, TYPE II (AFU_ORTHOLOGUE AFUA_2G07750)-RELATED"/>
    <property type="match status" value="1"/>
</dbReference>
<dbReference type="InterPro" id="IPR023214">
    <property type="entry name" value="HAD_sf"/>
</dbReference>